<accession>A0ABY5SC58</accession>
<dbReference type="RefSeq" id="WP_258386380.1">
    <property type="nucleotide sequence ID" value="NZ_CP091430.1"/>
</dbReference>
<proteinExistence type="inferred from homology"/>
<sequence length="359" mass="40290">MRSDKRLSRKWKWTISLLAVIVLIGTAGYYNRGLLATWGFDLFLKDTVKDKLGQSYKPLPSREPKPVVYKKEDPFSLLLLGVDQRDKEIGRSDTMIYTVVRPNDGSILMISIPRDTYTEIAGKTKKNGDPWEDKITHAYAFGGAEMAVGTVEHLFDSRVDYYASINFKGFRDVIDAMGGISLPITEDLVNDDPGHEKFVVKAGQDVYNGQDALNFVRFREDAGGDMSRTGRHQVFLNAIMNKAAEVGQWTKIPELMDIMGENFTTDLTPDHIIDLGKSMLSTDTRTIYSHTLKGEGGRKTSGGAWYYFADEEDLDKVKVLIDGWLDPELTKAQLPLPDQYKQKPQTPVKSLSAGSTEEE</sequence>
<evidence type="ECO:0000256" key="3">
    <source>
        <dbReference type="SAM" id="Phobius"/>
    </source>
</evidence>
<evidence type="ECO:0000259" key="4">
    <source>
        <dbReference type="Pfam" id="PF03816"/>
    </source>
</evidence>
<keyword evidence="3" id="KW-0812">Transmembrane</keyword>
<feature type="compositionally biased region" description="Polar residues" evidence="2">
    <location>
        <begin position="342"/>
        <end position="359"/>
    </location>
</feature>
<evidence type="ECO:0000313" key="6">
    <source>
        <dbReference type="Proteomes" id="UP001057877"/>
    </source>
</evidence>
<evidence type="ECO:0000313" key="5">
    <source>
        <dbReference type="EMBL" id="UVI30310.1"/>
    </source>
</evidence>
<dbReference type="Proteomes" id="UP001057877">
    <property type="component" value="Chromosome"/>
</dbReference>
<protein>
    <submittedName>
        <fullName evidence="5">LCP family protein</fullName>
    </submittedName>
</protein>
<feature type="region of interest" description="Disordered" evidence="2">
    <location>
        <begin position="333"/>
        <end position="359"/>
    </location>
</feature>
<dbReference type="NCBIfam" id="TIGR00350">
    <property type="entry name" value="lytR_cpsA_psr"/>
    <property type="match status" value="1"/>
</dbReference>
<dbReference type="Gene3D" id="3.40.630.190">
    <property type="entry name" value="LCP protein"/>
    <property type="match status" value="1"/>
</dbReference>
<dbReference type="PANTHER" id="PTHR33392:SF6">
    <property type="entry name" value="POLYISOPRENYL-TEICHOIC ACID--PEPTIDOGLYCAN TEICHOIC ACID TRANSFERASE TAGU"/>
    <property type="match status" value="1"/>
</dbReference>
<dbReference type="InterPro" id="IPR050922">
    <property type="entry name" value="LytR/CpsA/Psr_CW_biosynth"/>
</dbReference>
<evidence type="ECO:0000256" key="1">
    <source>
        <dbReference type="ARBA" id="ARBA00006068"/>
    </source>
</evidence>
<keyword evidence="3" id="KW-1133">Transmembrane helix</keyword>
<feature type="domain" description="Cell envelope-related transcriptional attenuator" evidence="4">
    <location>
        <begin position="91"/>
        <end position="244"/>
    </location>
</feature>
<name>A0ABY5SC58_9BACL</name>
<reference evidence="5" key="1">
    <citation type="submission" date="2022-01" db="EMBL/GenBank/DDBJ databases">
        <title>Paenibacillus spongiae sp. nov., isolated from marine sponge.</title>
        <authorList>
            <person name="Li Z."/>
            <person name="Zhang M."/>
        </authorList>
    </citation>
    <scope>NUCLEOTIDE SEQUENCE</scope>
    <source>
        <strain evidence="5">PHS-Z3</strain>
    </source>
</reference>
<comment type="similarity">
    <text evidence="1">Belongs to the LytR/CpsA/Psr (LCP) family.</text>
</comment>
<organism evidence="5 6">
    <name type="scientific">Paenibacillus spongiae</name>
    <dbReference type="NCBI Taxonomy" id="2909671"/>
    <lineage>
        <taxon>Bacteria</taxon>
        <taxon>Bacillati</taxon>
        <taxon>Bacillota</taxon>
        <taxon>Bacilli</taxon>
        <taxon>Bacillales</taxon>
        <taxon>Paenibacillaceae</taxon>
        <taxon>Paenibacillus</taxon>
    </lineage>
</organism>
<dbReference type="InterPro" id="IPR004474">
    <property type="entry name" value="LytR_CpsA_psr"/>
</dbReference>
<keyword evidence="3" id="KW-0472">Membrane</keyword>
<dbReference type="EMBL" id="CP091430">
    <property type="protein sequence ID" value="UVI30310.1"/>
    <property type="molecule type" value="Genomic_DNA"/>
</dbReference>
<keyword evidence="6" id="KW-1185">Reference proteome</keyword>
<evidence type="ECO:0000256" key="2">
    <source>
        <dbReference type="SAM" id="MobiDB-lite"/>
    </source>
</evidence>
<feature type="transmembrane region" description="Helical" evidence="3">
    <location>
        <begin position="12"/>
        <end position="30"/>
    </location>
</feature>
<dbReference type="PANTHER" id="PTHR33392">
    <property type="entry name" value="POLYISOPRENYL-TEICHOIC ACID--PEPTIDOGLYCAN TEICHOIC ACID TRANSFERASE TAGU"/>
    <property type="match status" value="1"/>
</dbReference>
<dbReference type="Pfam" id="PF03816">
    <property type="entry name" value="LytR_cpsA_psr"/>
    <property type="match status" value="1"/>
</dbReference>
<gene>
    <name evidence="5" type="ORF">L1F29_33945</name>
</gene>